<protein>
    <recommendedName>
        <fullName evidence="5">Endosialidase-like protein</fullName>
    </recommendedName>
</protein>
<accession>A0ABY7TEP7</accession>
<keyword evidence="4" id="KW-1185">Reference proteome</keyword>
<evidence type="ECO:0000313" key="3">
    <source>
        <dbReference type="EMBL" id="WCT13642.1"/>
    </source>
</evidence>
<evidence type="ECO:0000256" key="2">
    <source>
        <dbReference type="SAM" id="SignalP"/>
    </source>
</evidence>
<dbReference type="EMBL" id="CP117167">
    <property type="protein sequence ID" value="WCT13642.1"/>
    <property type="molecule type" value="Genomic_DNA"/>
</dbReference>
<dbReference type="RefSeq" id="WP_273631948.1">
    <property type="nucleotide sequence ID" value="NZ_CP117167.1"/>
</dbReference>
<name>A0ABY7TEP7_9SPHI</name>
<evidence type="ECO:0000313" key="4">
    <source>
        <dbReference type="Proteomes" id="UP001216139"/>
    </source>
</evidence>
<keyword evidence="1" id="KW-0175">Coiled coil</keyword>
<keyword evidence="2" id="KW-0732">Signal</keyword>
<gene>
    <name evidence="3" type="ORF">PQO05_06800</name>
</gene>
<dbReference type="Proteomes" id="UP001216139">
    <property type="component" value="Chromosome"/>
</dbReference>
<sequence length="513" mass="54080">MKKLLILILPVLAINYSYAQITTDPNTGNVGIGTTSPASKLTVDAGGATGGGVLIKGTSGPGLLLDAGSFSFQAGLATSPYYYSDIAQQGDAVLRIGQSSNTGSLIFGIRNSTGDFKFTTFNGSTTDNVQMIIKQNGNIGVGTSIPNYKLDVAGTGNINGQAWFSYGNNNMSGYSWTNAALTTNSIEIVNNNATVSNLSPTLVFHRYGSGGPQFRLAADGSNVLYLESAGANSSRSPLAYGGGPNSYFSRLHVDANLTTSGNIGVGVAVPMAKLHISDSGTSSNSTGVYNGNMVIQGNSGGRNSTSGATLEFVIPANTDGSNPWGQGRIITVAGNADNGNATGKMIIGTRRAFDKKTGTGYTWNYGDDLVIDGTGQIGVGTLNPDAKLAVQGTIHATEVLVDPNVPTPDYVFDKEYNLASLKDVKNYIDQNHHLPEIPSAAQVAKEGINLGEMNAKLLKKIEELTLYLIENEKQLKEQKRLIQANAEKASMKFKEQQKLINQLKGQLTNSSHN</sequence>
<feature type="signal peptide" evidence="2">
    <location>
        <begin position="1"/>
        <end position="19"/>
    </location>
</feature>
<feature type="chain" id="PRO_5045740625" description="Endosialidase-like protein" evidence="2">
    <location>
        <begin position="20"/>
        <end position="513"/>
    </location>
</feature>
<reference evidence="3 4" key="1">
    <citation type="submission" date="2023-02" db="EMBL/GenBank/DDBJ databases">
        <title>Genome sequence of Mucilaginibacter jinjuensis strain KACC 16571.</title>
        <authorList>
            <person name="Kim S."/>
            <person name="Heo J."/>
            <person name="Kwon S.-W."/>
        </authorList>
    </citation>
    <scope>NUCLEOTIDE SEQUENCE [LARGE SCALE GENOMIC DNA]</scope>
    <source>
        <strain evidence="3 4">KACC 16571</strain>
    </source>
</reference>
<proteinExistence type="predicted"/>
<evidence type="ECO:0008006" key="5">
    <source>
        <dbReference type="Google" id="ProtNLM"/>
    </source>
</evidence>
<evidence type="ECO:0000256" key="1">
    <source>
        <dbReference type="SAM" id="Coils"/>
    </source>
</evidence>
<organism evidence="3 4">
    <name type="scientific">Mucilaginibacter jinjuensis</name>
    <dbReference type="NCBI Taxonomy" id="1176721"/>
    <lineage>
        <taxon>Bacteria</taxon>
        <taxon>Pseudomonadati</taxon>
        <taxon>Bacteroidota</taxon>
        <taxon>Sphingobacteriia</taxon>
        <taxon>Sphingobacteriales</taxon>
        <taxon>Sphingobacteriaceae</taxon>
        <taxon>Mucilaginibacter</taxon>
    </lineage>
</organism>
<feature type="coiled-coil region" evidence="1">
    <location>
        <begin position="472"/>
        <end position="506"/>
    </location>
</feature>